<comment type="cofactor">
    <cofactor evidence="1">
        <name>heme</name>
        <dbReference type="ChEBI" id="CHEBI:30413"/>
    </cofactor>
</comment>
<dbReference type="InParanoid" id="A0A3N4KTR1"/>
<dbReference type="SUPFAM" id="SSF48264">
    <property type="entry name" value="Cytochrome P450"/>
    <property type="match status" value="1"/>
</dbReference>
<keyword evidence="3" id="KW-0349">Heme</keyword>
<dbReference type="Gene3D" id="1.10.630.10">
    <property type="entry name" value="Cytochrome P450"/>
    <property type="match status" value="2"/>
</dbReference>
<reference evidence="8 9" key="1">
    <citation type="journal article" date="2018" name="Nat. Ecol. Evol.">
        <title>Pezizomycetes genomes reveal the molecular basis of ectomycorrhizal truffle lifestyle.</title>
        <authorList>
            <person name="Murat C."/>
            <person name="Payen T."/>
            <person name="Noel B."/>
            <person name="Kuo A."/>
            <person name="Morin E."/>
            <person name="Chen J."/>
            <person name="Kohler A."/>
            <person name="Krizsan K."/>
            <person name="Balestrini R."/>
            <person name="Da Silva C."/>
            <person name="Montanini B."/>
            <person name="Hainaut M."/>
            <person name="Levati E."/>
            <person name="Barry K.W."/>
            <person name="Belfiori B."/>
            <person name="Cichocki N."/>
            <person name="Clum A."/>
            <person name="Dockter R.B."/>
            <person name="Fauchery L."/>
            <person name="Guy J."/>
            <person name="Iotti M."/>
            <person name="Le Tacon F."/>
            <person name="Lindquist E.A."/>
            <person name="Lipzen A."/>
            <person name="Malagnac F."/>
            <person name="Mello A."/>
            <person name="Molinier V."/>
            <person name="Miyauchi S."/>
            <person name="Poulain J."/>
            <person name="Riccioni C."/>
            <person name="Rubini A."/>
            <person name="Sitrit Y."/>
            <person name="Splivallo R."/>
            <person name="Traeger S."/>
            <person name="Wang M."/>
            <person name="Zifcakova L."/>
            <person name="Wipf D."/>
            <person name="Zambonelli A."/>
            <person name="Paolocci F."/>
            <person name="Nowrousian M."/>
            <person name="Ottonello S."/>
            <person name="Baldrian P."/>
            <person name="Spatafora J.W."/>
            <person name="Henrissat B."/>
            <person name="Nagy L.G."/>
            <person name="Aury J.M."/>
            <person name="Wincker P."/>
            <person name="Grigoriev I.V."/>
            <person name="Bonfante P."/>
            <person name="Martin F.M."/>
        </authorList>
    </citation>
    <scope>NUCLEOTIDE SEQUENCE [LARGE SCALE GENOMIC DNA]</scope>
    <source>
        <strain evidence="8 9">CCBAS932</strain>
    </source>
</reference>
<dbReference type="InterPro" id="IPR036396">
    <property type="entry name" value="Cyt_P450_sf"/>
</dbReference>
<keyword evidence="4" id="KW-0479">Metal-binding</keyword>
<dbReference type="PANTHER" id="PTHR24287">
    <property type="entry name" value="P450, PUTATIVE (EUROFUNG)-RELATED"/>
    <property type="match status" value="1"/>
</dbReference>
<dbReference type="PRINTS" id="PR01239">
    <property type="entry name" value="EP450IICYP52"/>
</dbReference>
<dbReference type="STRING" id="1392247.A0A3N4KTR1"/>
<dbReference type="InterPro" id="IPR001128">
    <property type="entry name" value="Cyt_P450"/>
</dbReference>
<dbReference type="GO" id="GO:0016712">
    <property type="term" value="F:oxidoreductase activity, acting on paired donors, with incorporation or reduction of molecular oxygen, reduced flavin or flavoprotein as one donor, and incorporation of one atom of oxygen"/>
    <property type="evidence" value="ECO:0007669"/>
    <property type="project" value="InterPro"/>
</dbReference>
<name>A0A3N4KTR1_9PEZI</name>
<dbReference type="PANTHER" id="PTHR24287:SF1">
    <property type="entry name" value="P450, PUTATIVE (EUROFUNG)-RELATED"/>
    <property type="match status" value="1"/>
</dbReference>
<evidence type="ECO:0000256" key="6">
    <source>
        <dbReference type="ARBA" id="ARBA00023004"/>
    </source>
</evidence>
<sequence length="367" mass="41083">MVLLWTLLKKQEPIPTSFNGRPCEPLKLRKDPYILGIHGIRFGVRSIMTRDHRNIQAMLATQFNDFGLAHERRAHQAILGTRGIFTKDGPEWKESRALLRPSFDRASVADLSALETFVTRMIAKINASPGSDGYHEVDLQALLLELIMDASTDFLFGSPIGAQEGRVSAEGQMSFSESFDVSQDVVSIRFTLNDLYWLVNPKRFRIAITVVHKLVGHYVTRALQKHNSNSSADKPYTKDTSTSGKYIFLEALSQKTQNPQVLQDQILSVMMAGRDTTASTPHGPFTSSPATRKYSRSCSDLREMVYLRCFLHEELRMYPPVGINSRSALRTTTLPYGGGADGNAPIVVRKGEGAMYSVFVVHRREDV</sequence>
<dbReference type="Proteomes" id="UP000277580">
    <property type="component" value="Unassembled WGS sequence"/>
</dbReference>
<evidence type="ECO:0000256" key="1">
    <source>
        <dbReference type="ARBA" id="ARBA00001971"/>
    </source>
</evidence>
<keyword evidence="9" id="KW-1185">Reference proteome</keyword>
<accession>A0A3N4KTR1</accession>
<proteinExistence type="inferred from homology"/>
<dbReference type="GO" id="GO:0020037">
    <property type="term" value="F:heme binding"/>
    <property type="evidence" value="ECO:0007669"/>
    <property type="project" value="InterPro"/>
</dbReference>
<dbReference type="InterPro" id="IPR047146">
    <property type="entry name" value="Cyt_P450_E_CYP52_fungi"/>
</dbReference>
<evidence type="ECO:0000256" key="2">
    <source>
        <dbReference type="ARBA" id="ARBA00010617"/>
    </source>
</evidence>
<dbReference type="EMBL" id="ML119126">
    <property type="protein sequence ID" value="RPB12809.1"/>
    <property type="molecule type" value="Genomic_DNA"/>
</dbReference>
<evidence type="ECO:0000313" key="8">
    <source>
        <dbReference type="EMBL" id="RPB12809.1"/>
    </source>
</evidence>
<dbReference type="AlphaFoldDB" id="A0A3N4KTR1"/>
<evidence type="ECO:0000256" key="3">
    <source>
        <dbReference type="ARBA" id="ARBA00022617"/>
    </source>
</evidence>
<keyword evidence="5" id="KW-0560">Oxidoreductase</keyword>
<evidence type="ECO:0000256" key="7">
    <source>
        <dbReference type="ARBA" id="ARBA00023033"/>
    </source>
</evidence>
<evidence type="ECO:0000256" key="4">
    <source>
        <dbReference type="ARBA" id="ARBA00022723"/>
    </source>
</evidence>
<evidence type="ECO:0000256" key="5">
    <source>
        <dbReference type="ARBA" id="ARBA00023002"/>
    </source>
</evidence>
<dbReference type="Pfam" id="PF00067">
    <property type="entry name" value="p450"/>
    <property type="match status" value="1"/>
</dbReference>
<keyword evidence="7" id="KW-0503">Monooxygenase</keyword>
<dbReference type="OrthoDB" id="1470350at2759"/>
<dbReference type="InterPro" id="IPR002974">
    <property type="entry name" value="Cyt_P450_E_CYP52_ascomycetes"/>
</dbReference>
<protein>
    <submittedName>
        <fullName evidence="8">Cytochrome P450</fullName>
    </submittedName>
</protein>
<gene>
    <name evidence="8" type="ORF">P167DRAFT_564943</name>
</gene>
<evidence type="ECO:0000313" key="9">
    <source>
        <dbReference type="Proteomes" id="UP000277580"/>
    </source>
</evidence>
<dbReference type="GO" id="GO:0005506">
    <property type="term" value="F:iron ion binding"/>
    <property type="evidence" value="ECO:0007669"/>
    <property type="project" value="InterPro"/>
</dbReference>
<comment type="similarity">
    <text evidence="2">Belongs to the cytochrome P450 family.</text>
</comment>
<organism evidence="8 9">
    <name type="scientific">Morchella conica CCBAS932</name>
    <dbReference type="NCBI Taxonomy" id="1392247"/>
    <lineage>
        <taxon>Eukaryota</taxon>
        <taxon>Fungi</taxon>
        <taxon>Dikarya</taxon>
        <taxon>Ascomycota</taxon>
        <taxon>Pezizomycotina</taxon>
        <taxon>Pezizomycetes</taxon>
        <taxon>Pezizales</taxon>
        <taxon>Morchellaceae</taxon>
        <taxon>Morchella</taxon>
    </lineage>
</organism>
<keyword evidence="6" id="KW-0408">Iron</keyword>